<comment type="caution">
    <text evidence="1">The sequence shown here is derived from an EMBL/GenBank/DDBJ whole genome shotgun (WGS) entry which is preliminary data.</text>
</comment>
<dbReference type="PATRIC" id="fig|742734.4.peg.5915"/>
<evidence type="ECO:0008006" key="3">
    <source>
        <dbReference type="Google" id="ProtNLM"/>
    </source>
</evidence>
<dbReference type="RefSeq" id="WP_048931274.1">
    <property type="nucleotide sequence ID" value="NZ_KQ235888.1"/>
</dbReference>
<dbReference type="AlphaFoldDB" id="A0A0J9BDU4"/>
<dbReference type="Proteomes" id="UP000037392">
    <property type="component" value="Unassembled WGS sequence"/>
</dbReference>
<gene>
    <name evidence="1" type="ORF">HMPREF9470_05527</name>
</gene>
<reference evidence="1 2" key="1">
    <citation type="submission" date="2011-04" db="EMBL/GenBank/DDBJ databases">
        <title>The Genome Sequence of Clostridium citroniae WAL-19142.</title>
        <authorList>
            <consortium name="The Broad Institute Genome Sequencing Platform"/>
            <person name="Earl A."/>
            <person name="Ward D."/>
            <person name="Feldgarden M."/>
            <person name="Gevers D."/>
            <person name="Warren Y.A."/>
            <person name="Tyrrell K.L."/>
            <person name="Citron D.M."/>
            <person name="Goldstein E.J."/>
            <person name="Daigneault M."/>
            <person name="Allen-Vercoe E."/>
            <person name="Young S.K."/>
            <person name="Zeng Q."/>
            <person name="Gargeya S."/>
            <person name="Fitzgerald M."/>
            <person name="Haas B."/>
            <person name="Abouelleil A."/>
            <person name="Alvarado L."/>
            <person name="Arachchi H.M."/>
            <person name="Berlin A."/>
            <person name="Brown A."/>
            <person name="Chapman S.B."/>
            <person name="Chen Z."/>
            <person name="Dunbar C."/>
            <person name="Freedman E."/>
            <person name="Gearin G."/>
            <person name="Gellesch M."/>
            <person name="Goldberg J."/>
            <person name="Griggs A."/>
            <person name="Gujja S."/>
            <person name="Heilman E.R."/>
            <person name="Heiman D."/>
            <person name="Howarth C."/>
            <person name="Larson L."/>
            <person name="Lui A."/>
            <person name="MacDonald P.J."/>
            <person name="Mehta T."/>
            <person name="Montmayeur A."/>
            <person name="Murphy C."/>
            <person name="Neiman D."/>
            <person name="Pearson M."/>
            <person name="Priest M."/>
            <person name="Roberts A."/>
            <person name="Saif S."/>
            <person name="Shea T."/>
            <person name="Shenoy N."/>
            <person name="Sisk P."/>
            <person name="Stolte C."/>
            <person name="Sykes S."/>
            <person name="White J."/>
            <person name="Yandava C."/>
            <person name="Wortman J."/>
            <person name="Nusbaum C."/>
            <person name="Birren B."/>
        </authorList>
    </citation>
    <scope>NUCLEOTIDE SEQUENCE [LARGE SCALE GENOMIC DNA]</scope>
    <source>
        <strain evidence="1 2">WAL-19142</strain>
    </source>
</reference>
<dbReference type="OrthoDB" id="2991108at2"/>
<organism evidence="1 2">
    <name type="scientific">[Clostridium] citroniae WAL-19142</name>
    <dbReference type="NCBI Taxonomy" id="742734"/>
    <lineage>
        <taxon>Bacteria</taxon>
        <taxon>Bacillati</taxon>
        <taxon>Bacillota</taxon>
        <taxon>Clostridia</taxon>
        <taxon>Lachnospirales</taxon>
        <taxon>Lachnospiraceae</taxon>
        <taxon>Enterocloster</taxon>
    </lineage>
</organism>
<evidence type="ECO:0000313" key="1">
    <source>
        <dbReference type="EMBL" id="KMW10677.1"/>
    </source>
</evidence>
<protein>
    <recommendedName>
        <fullName evidence="3">DUF3800 domain-containing protein</fullName>
    </recommendedName>
</protein>
<evidence type="ECO:0000313" key="2">
    <source>
        <dbReference type="Proteomes" id="UP000037392"/>
    </source>
</evidence>
<dbReference type="EMBL" id="ADLK01000059">
    <property type="protein sequence ID" value="KMW10677.1"/>
    <property type="molecule type" value="Genomic_DNA"/>
</dbReference>
<accession>A0A0J9BDU4</accession>
<dbReference type="GeneID" id="93166033"/>
<sequence>MSKYNFYYDESEHSRKINYQTVSASNYYDNFVTMIVGWSAEKDDILQRHASFEAKYADRKDRNGEIKSTMFQQKQFKYGFASLNKQNAQFINDFLSLFDEEIHIYFSVSSKIEYLMLQVFQGYENSFLFDADFMKYSITKALVIYHPREIIKCLYESPKDFLEELKKFFRDRIEFNKNDLELKQAETTAFQEILLVLDEISDAPELDWDYHMPFDGVYKYLQEKNLQNYSLIIDKEGKAEEESKTLKSAREIGLDNSDEAGSMEHSGLRMADMMAGIISKLLKGLCDSLRYQSLDESTNKKILDVGWFCLSEVQLELYKKLYRLICEWQPAWYKSYSGIYSDNLVVFNALLNFMNHFESVEQIRADIDMQGEYFNAFACEQLARYFERRRCKLPIEPVIPFDEESYLNSRGGKVYFDSVNQLLLPLHEGSQTFDVLSVGVDQKFTPIITILKDGESECFRLPNELSEWVCSVVGMAARGMNLFPTKVTFSNINGRYYVDIL</sequence>
<name>A0A0J9BDU4_9FIRM</name>
<proteinExistence type="predicted"/>